<dbReference type="PANTHER" id="PTHR33365:SF7">
    <property type="entry name" value="TAT PATHWAY SIGNAL SEQUENCE"/>
    <property type="match status" value="1"/>
</dbReference>
<name>A0A8H2VPD7_9HELO</name>
<comment type="caution">
    <text evidence="3">The sequence shown here is derived from an EMBL/GenBank/DDBJ whole genome shotgun (WGS) entry which is preliminary data.</text>
</comment>
<dbReference type="OrthoDB" id="3687641at2759"/>
<proteinExistence type="inferred from homology"/>
<dbReference type="Proteomes" id="UP000624404">
    <property type="component" value="Unassembled WGS sequence"/>
</dbReference>
<comment type="similarity">
    <text evidence="1">Belongs to the ustYa family.</text>
</comment>
<dbReference type="GO" id="GO:0043386">
    <property type="term" value="P:mycotoxin biosynthetic process"/>
    <property type="evidence" value="ECO:0007669"/>
    <property type="project" value="InterPro"/>
</dbReference>
<dbReference type="EMBL" id="CAJHIA010000008">
    <property type="protein sequence ID" value="CAD6442489.1"/>
    <property type="molecule type" value="Genomic_DNA"/>
</dbReference>
<sequence>MFSSDQFIMSGNMKDCEDLALTEGFLDQESTESGKRALKHKHNQYSRSSICLSQKSFWPWIHIFLIFNYTVLFSLAILKFSRNAIHLQPPEELLHLSARSAIEWEVRKFETKILGNPFVGEPRPELENAWHNLLRYDNLQVPLSDFDENMPVIHLKDGSGVIAQLTVFHALHCLKKLRQWVYRNHYYSTASEDRLSLESEHADHCIEYIREHLMCKPDISLITYKWVNGTRGNEVIGQSKSLRPSNKDLSDHECVNWDNVDAWAGEREFDLFRVDLLKRPDPVS</sequence>
<evidence type="ECO:0000256" key="1">
    <source>
        <dbReference type="ARBA" id="ARBA00035112"/>
    </source>
</evidence>
<accession>A0A8H2VPD7</accession>
<gene>
    <name evidence="3" type="ORF">SCLTRI_LOCUS2277</name>
</gene>
<organism evidence="3 4">
    <name type="scientific">Sclerotinia trifoliorum</name>
    <dbReference type="NCBI Taxonomy" id="28548"/>
    <lineage>
        <taxon>Eukaryota</taxon>
        <taxon>Fungi</taxon>
        <taxon>Dikarya</taxon>
        <taxon>Ascomycota</taxon>
        <taxon>Pezizomycotina</taxon>
        <taxon>Leotiomycetes</taxon>
        <taxon>Helotiales</taxon>
        <taxon>Sclerotiniaceae</taxon>
        <taxon>Sclerotinia</taxon>
    </lineage>
</organism>
<reference evidence="3" key="1">
    <citation type="submission" date="2020-10" db="EMBL/GenBank/DDBJ databases">
        <authorList>
            <person name="Kusch S."/>
        </authorList>
    </citation>
    <scope>NUCLEOTIDE SEQUENCE</scope>
    <source>
        <strain evidence="3">SwB9</strain>
    </source>
</reference>
<keyword evidence="2" id="KW-0812">Transmembrane</keyword>
<protein>
    <submittedName>
        <fullName evidence="3">4212a482-96a7-422d-a9ec-35f135570af6</fullName>
    </submittedName>
</protein>
<dbReference type="InterPro" id="IPR021765">
    <property type="entry name" value="UstYa-like"/>
</dbReference>
<evidence type="ECO:0000313" key="3">
    <source>
        <dbReference type="EMBL" id="CAD6442489.1"/>
    </source>
</evidence>
<feature type="transmembrane region" description="Helical" evidence="2">
    <location>
        <begin position="57"/>
        <end position="78"/>
    </location>
</feature>
<keyword evidence="4" id="KW-1185">Reference proteome</keyword>
<dbReference type="PANTHER" id="PTHR33365">
    <property type="entry name" value="YALI0B05434P"/>
    <property type="match status" value="1"/>
</dbReference>
<dbReference type="AlphaFoldDB" id="A0A8H2VPD7"/>
<keyword evidence="2" id="KW-0472">Membrane</keyword>
<evidence type="ECO:0000313" key="4">
    <source>
        <dbReference type="Proteomes" id="UP000624404"/>
    </source>
</evidence>
<evidence type="ECO:0000256" key="2">
    <source>
        <dbReference type="SAM" id="Phobius"/>
    </source>
</evidence>
<dbReference type="Pfam" id="PF11807">
    <property type="entry name" value="UstYa"/>
    <property type="match status" value="1"/>
</dbReference>
<keyword evidence="2" id="KW-1133">Transmembrane helix</keyword>